<dbReference type="Pfam" id="PF00698">
    <property type="entry name" value="Acyl_transf_1"/>
    <property type="match status" value="1"/>
</dbReference>
<dbReference type="SUPFAM" id="SSF55048">
    <property type="entry name" value="Probable ACP-binding domain of malonyl-CoA ACP transacylase"/>
    <property type="match status" value="1"/>
</dbReference>
<evidence type="ECO:0000256" key="1">
    <source>
        <dbReference type="ARBA" id="ARBA00013258"/>
    </source>
</evidence>
<evidence type="ECO:0000256" key="3">
    <source>
        <dbReference type="ARBA" id="ARBA00022679"/>
    </source>
</evidence>
<dbReference type="FunFam" id="3.30.70.250:FF:000001">
    <property type="entry name" value="Malonyl CoA-acyl carrier protein transacylase"/>
    <property type="match status" value="1"/>
</dbReference>
<reference evidence="9 10" key="1">
    <citation type="journal article" date="2010" name="Syst. Appl. Microbiol.">
        <title>Four new species of Chryseobacterium from the rhizosphere of coastal sand dune plants, Chryseobacterium elymi sp. nov., Chryseobacterium hagamense sp. nov., Chryseobacterium lathyri sp. nov. and Chryseobacterium rhizosphaerae sp. nov.</title>
        <authorList>
            <person name="Cho S.H."/>
            <person name="Lee K.S."/>
            <person name="Shin D.S."/>
            <person name="Han J.H."/>
            <person name="Park K.S."/>
            <person name="Lee C.H."/>
            <person name="Park K.H."/>
            <person name="Kim S.B."/>
        </authorList>
    </citation>
    <scope>NUCLEOTIDE SEQUENCE [LARGE SCALE GENOMIC DNA]</scope>
    <source>
        <strain evidence="9 10">KCTC 22547</strain>
    </source>
</reference>
<dbReference type="InterPro" id="IPR016035">
    <property type="entry name" value="Acyl_Trfase/lysoPLipase"/>
</dbReference>
<evidence type="ECO:0000256" key="5">
    <source>
        <dbReference type="ARBA" id="ARBA00048462"/>
    </source>
</evidence>
<dbReference type="SUPFAM" id="SSF52151">
    <property type="entry name" value="FabD/lysophospholipase-like"/>
    <property type="match status" value="1"/>
</dbReference>
<dbReference type="Proteomes" id="UP000257030">
    <property type="component" value="Unassembled WGS sequence"/>
</dbReference>
<keyword evidence="10" id="KW-1185">Reference proteome</keyword>
<comment type="catalytic activity">
    <reaction evidence="5 6">
        <text>holo-[ACP] + malonyl-CoA = malonyl-[ACP] + CoA</text>
        <dbReference type="Rhea" id="RHEA:41792"/>
        <dbReference type="Rhea" id="RHEA-COMP:9623"/>
        <dbReference type="Rhea" id="RHEA-COMP:9685"/>
        <dbReference type="ChEBI" id="CHEBI:57287"/>
        <dbReference type="ChEBI" id="CHEBI:57384"/>
        <dbReference type="ChEBI" id="CHEBI:64479"/>
        <dbReference type="ChEBI" id="CHEBI:78449"/>
        <dbReference type="EC" id="2.3.1.39"/>
    </reaction>
</comment>
<sequence>MKALVFPGQGSQFVGMGKELYDSRKDIKDLMESANEILGFDILTLMFNGTDEDLKKTEVTQPSIFIHSVAALKAVNGLGAEMVAGHSLGEFSALVANGVLSFDDGLKLVFERAKAMQEACDANPSSMAAILGLEDAKVEEICAQISGIVVPANYNCPGQLVISGETPAVEEACAKLKEAGAKRALLLPVNGAFHSPLMQPAQERLAAAIEKTKFRKATIPVYQNITTTAVTNPEEIKQNLIAQLTGPVKWTQSVQNMIKDGASNFVEVGPGKTLQGLIKKIDASVDIASAI</sequence>
<protein>
    <recommendedName>
        <fullName evidence="2 6">Malonyl CoA-acyl carrier protein transacylase</fullName>
        <ecNumber evidence="1 6">2.3.1.39</ecNumber>
    </recommendedName>
</protein>
<dbReference type="OrthoDB" id="9805460at2"/>
<keyword evidence="4 6" id="KW-0012">Acyltransferase</keyword>
<dbReference type="AlphaFoldDB" id="A0A3D9DQ65"/>
<accession>A0A3D9DQ65</accession>
<dbReference type="PIRSF" id="PIRSF000446">
    <property type="entry name" value="Mct"/>
    <property type="match status" value="1"/>
</dbReference>
<dbReference type="PANTHER" id="PTHR42681">
    <property type="entry name" value="MALONYL-COA-ACYL CARRIER PROTEIN TRANSACYLASE, MITOCHONDRIAL"/>
    <property type="match status" value="1"/>
</dbReference>
<evidence type="ECO:0000256" key="7">
    <source>
        <dbReference type="PIRSR" id="PIRSR000446-1"/>
    </source>
</evidence>
<dbReference type="GO" id="GO:0006633">
    <property type="term" value="P:fatty acid biosynthetic process"/>
    <property type="evidence" value="ECO:0007669"/>
    <property type="project" value="TreeGrafter"/>
</dbReference>
<dbReference type="RefSeq" id="WP_116010127.1">
    <property type="nucleotide sequence ID" value="NZ_QNUH01000001.1"/>
</dbReference>
<feature type="domain" description="Malonyl-CoA:ACP transacylase (MAT)" evidence="8">
    <location>
        <begin position="5"/>
        <end position="289"/>
    </location>
</feature>
<dbReference type="EC" id="2.3.1.39" evidence="1 6"/>
<organism evidence="9 10">
    <name type="scientific">Chryseobacterium elymi</name>
    <dbReference type="NCBI Taxonomy" id="395936"/>
    <lineage>
        <taxon>Bacteria</taxon>
        <taxon>Pseudomonadati</taxon>
        <taxon>Bacteroidota</taxon>
        <taxon>Flavobacteriia</taxon>
        <taxon>Flavobacteriales</taxon>
        <taxon>Weeksellaceae</taxon>
        <taxon>Chryseobacterium group</taxon>
        <taxon>Chryseobacterium</taxon>
    </lineage>
</organism>
<dbReference type="InterPro" id="IPR001227">
    <property type="entry name" value="Ac_transferase_dom_sf"/>
</dbReference>
<dbReference type="SMART" id="SM00827">
    <property type="entry name" value="PKS_AT"/>
    <property type="match status" value="1"/>
</dbReference>
<comment type="similarity">
    <text evidence="6">Belongs to the fabD family.</text>
</comment>
<keyword evidence="3 6" id="KW-0808">Transferase</keyword>
<feature type="active site" evidence="7">
    <location>
        <position position="194"/>
    </location>
</feature>
<dbReference type="InterPro" id="IPR024925">
    <property type="entry name" value="Malonyl_CoA-ACP_transAc"/>
</dbReference>
<dbReference type="NCBIfam" id="TIGR00128">
    <property type="entry name" value="fabD"/>
    <property type="match status" value="1"/>
</dbReference>
<name>A0A3D9DQ65_9FLAO</name>
<dbReference type="EMBL" id="QNUH01000001">
    <property type="protein sequence ID" value="REC80180.1"/>
    <property type="molecule type" value="Genomic_DNA"/>
</dbReference>
<dbReference type="InterPro" id="IPR016036">
    <property type="entry name" value="Malonyl_transacylase_ACP-bd"/>
</dbReference>
<proteinExistence type="inferred from homology"/>
<evidence type="ECO:0000256" key="6">
    <source>
        <dbReference type="PIRNR" id="PIRNR000446"/>
    </source>
</evidence>
<dbReference type="PANTHER" id="PTHR42681:SF1">
    <property type="entry name" value="MALONYL-COA-ACYL CARRIER PROTEIN TRANSACYLASE, MITOCHONDRIAL"/>
    <property type="match status" value="1"/>
</dbReference>
<dbReference type="InterPro" id="IPR050858">
    <property type="entry name" value="Mal-CoA-ACP_Trans/PKS_FabD"/>
</dbReference>
<evidence type="ECO:0000256" key="4">
    <source>
        <dbReference type="ARBA" id="ARBA00023315"/>
    </source>
</evidence>
<evidence type="ECO:0000259" key="8">
    <source>
        <dbReference type="SMART" id="SM00827"/>
    </source>
</evidence>
<dbReference type="Gene3D" id="3.30.70.250">
    <property type="entry name" value="Malonyl-CoA ACP transacylase, ACP-binding"/>
    <property type="match status" value="1"/>
</dbReference>
<comment type="caution">
    <text evidence="9">The sequence shown here is derived from an EMBL/GenBank/DDBJ whole genome shotgun (WGS) entry which is preliminary data.</text>
</comment>
<evidence type="ECO:0000256" key="2">
    <source>
        <dbReference type="ARBA" id="ARBA00018953"/>
    </source>
</evidence>
<dbReference type="GO" id="GO:0004314">
    <property type="term" value="F:[acyl-carrier-protein] S-malonyltransferase activity"/>
    <property type="evidence" value="ECO:0007669"/>
    <property type="project" value="UniProtKB-EC"/>
</dbReference>
<evidence type="ECO:0000313" key="9">
    <source>
        <dbReference type="EMBL" id="REC80180.1"/>
    </source>
</evidence>
<dbReference type="Gene3D" id="3.40.366.10">
    <property type="entry name" value="Malonyl-Coenzyme A Acyl Carrier Protein, domain 2"/>
    <property type="match status" value="1"/>
</dbReference>
<dbReference type="InterPro" id="IPR004410">
    <property type="entry name" value="Malonyl_CoA-ACP_transAc_FabD"/>
</dbReference>
<evidence type="ECO:0000313" key="10">
    <source>
        <dbReference type="Proteomes" id="UP000257030"/>
    </source>
</evidence>
<feature type="active site" evidence="7">
    <location>
        <position position="87"/>
    </location>
</feature>
<dbReference type="GO" id="GO:0005829">
    <property type="term" value="C:cytosol"/>
    <property type="evidence" value="ECO:0007669"/>
    <property type="project" value="TreeGrafter"/>
</dbReference>
<dbReference type="InterPro" id="IPR014043">
    <property type="entry name" value="Acyl_transferase_dom"/>
</dbReference>
<gene>
    <name evidence="9" type="primary">fabD</name>
    <name evidence="9" type="ORF">DRF60_00235</name>
</gene>